<evidence type="ECO:0000256" key="2">
    <source>
        <dbReference type="ARBA" id="ARBA00005675"/>
    </source>
</evidence>
<evidence type="ECO:0000313" key="11">
    <source>
        <dbReference type="EMBL" id="OGY55123.1"/>
    </source>
</evidence>
<dbReference type="Pfam" id="PF00689">
    <property type="entry name" value="Cation_ATPase_C"/>
    <property type="match status" value="1"/>
</dbReference>
<accession>A0A1G1YRZ8</accession>
<dbReference type="SMART" id="SM00831">
    <property type="entry name" value="Cation_ATPase_N"/>
    <property type="match status" value="1"/>
</dbReference>
<dbReference type="Pfam" id="PF00702">
    <property type="entry name" value="Hydrolase"/>
    <property type="match status" value="1"/>
</dbReference>
<feature type="transmembrane region" description="Helical" evidence="9">
    <location>
        <begin position="245"/>
        <end position="265"/>
    </location>
</feature>
<dbReference type="InterPro" id="IPR023214">
    <property type="entry name" value="HAD_sf"/>
</dbReference>
<dbReference type="GO" id="GO:0005886">
    <property type="term" value="C:plasma membrane"/>
    <property type="evidence" value="ECO:0007669"/>
    <property type="project" value="UniProtKB-SubCell"/>
</dbReference>
<keyword evidence="5" id="KW-0547">Nucleotide-binding</keyword>
<dbReference type="PANTHER" id="PTHR43294:SF21">
    <property type="entry name" value="CATION TRANSPORTING ATPASE"/>
    <property type="match status" value="1"/>
</dbReference>
<dbReference type="Pfam" id="PF00690">
    <property type="entry name" value="Cation_ATPase_N"/>
    <property type="match status" value="1"/>
</dbReference>
<dbReference type="InterPro" id="IPR006068">
    <property type="entry name" value="ATPase_P-typ_cation-transptr_C"/>
</dbReference>
<keyword evidence="8 9" id="KW-0472">Membrane</keyword>
<dbReference type="GO" id="GO:0019829">
    <property type="term" value="F:ATPase-coupled monoatomic cation transmembrane transporter activity"/>
    <property type="evidence" value="ECO:0007669"/>
    <property type="project" value="TreeGrafter"/>
</dbReference>
<dbReference type="InterPro" id="IPR050510">
    <property type="entry name" value="Cation_transp_ATPase_P-type"/>
</dbReference>
<evidence type="ECO:0000256" key="7">
    <source>
        <dbReference type="ARBA" id="ARBA00022989"/>
    </source>
</evidence>
<comment type="caution">
    <text evidence="11">The sequence shown here is derived from an EMBL/GenBank/DDBJ whole genome shotgun (WGS) entry which is preliminary data.</text>
</comment>
<evidence type="ECO:0000256" key="3">
    <source>
        <dbReference type="ARBA" id="ARBA00022475"/>
    </source>
</evidence>
<evidence type="ECO:0000259" key="10">
    <source>
        <dbReference type="SMART" id="SM00831"/>
    </source>
</evidence>
<feature type="transmembrane region" description="Helical" evidence="9">
    <location>
        <begin position="660"/>
        <end position="680"/>
    </location>
</feature>
<dbReference type="PRINTS" id="PR00121">
    <property type="entry name" value="NAKATPASE"/>
</dbReference>
<organism evidence="11 12">
    <name type="scientific">Candidatus Buchananbacteria bacterium RIFCSPLOWO2_01_FULL_46_12</name>
    <dbReference type="NCBI Taxonomy" id="1797546"/>
    <lineage>
        <taxon>Bacteria</taxon>
        <taxon>Candidatus Buchananiibacteriota</taxon>
    </lineage>
</organism>
<dbReference type="PRINTS" id="PR00119">
    <property type="entry name" value="CATATPASE"/>
</dbReference>
<dbReference type="EMBL" id="MHIP01000012">
    <property type="protein sequence ID" value="OGY55123.1"/>
    <property type="molecule type" value="Genomic_DNA"/>
</dbReference>
<keyword evidence="7 9" id="KW-1133">Transmembrane helix</keyword>
<feature type="transmembrane region" description="Helical" evidence="9">
    <location>
        <begin position="58"/>
        <end position="76"/>
    </location>
</feature>
<dbReference type="Proteomes" id="UP000176512">
    <property type="component" value="Unassembled WGS sequence"/>
</dbReference>
<dbReference type="GO" id="GO:1902600">
    <property type="term" value="P:proton transmembrane transport"/>
    <property type="evidence" value="ECO:0007669"/>
    <property type="project" value="TreeGrafter"/>
</dbReference>
<evidence type="ECO:0000256" key="4">
    <source>
        <dbReference type="ARBA" id="ARBA00022692"/>
    </source>
</evidence>
<gene>
    <name evidence="11" type="ORF">A3A24_03455</name>
</gene>
<dbReference type="GO" id="GO:0016887">
    <property type="term" value="F:ATP hydrolysis activity"/>
    <property type="evidence" value="ECO:0007669"/>
    <property type="project" value="InterPro"/>
</dbReference>
<keyword evidence="4 9" id="KW-0812">Transmembrane</keyword>
<name>A0A1G1YRZ8_9BACT</name>
<comment type="similarity">
    <text evidence="2">Belongs to the cation transport ATPase (P-type) (TC 3.A.3) family. Type IIA subfamily.</text>
</comment>
<dbReference type="Gene3D" id="2.70.150.10">
    <property type="entry name" value="Calcium-transporting ATPase, cytoplasmic transduction domain A"/>
    <property type="match status" value="1"/>
</dbReference>
<feature type="domain" description="Cation-transporting P-type ATPase N-terminal" evidence="10">
    <location>
        <begin position="4"/>
        <end position="78"/>
    </location>
</feature>
<feature type="transmembrane region" description="Helical" evidence="9">
    <location>
        <begin position="271"/>
        <end position="297"/>
    </location>
</feature>
<dbReference type="SUPFAM" id="SSF56784">
    <property type="entry name" value="HAD-like"/>
    <property type="match status" value="1"/>
</dbReference>
<evidence type="ECO:0000256" key="5">
    <source>
        <dbReference type="ARBA" id="ARBA00022741"/>
    </source>
</evidence>
<keyword evidence="6" id="KW-0067">ATP-binding</keyword>
<dbReference type="InterPro" id="IPR023298">
    <property type="entry name" value="ATPase_P-typ_TM_dom_sf"/>
</dbReference>
<feature type="transmembrane region" description="Helical" evidence="9">
    <location>
        <begin position="706"/>
        <end position="727"/>
    </location>
</feature>
<reference evidence="11 12" key="1">
    <citation type="journal article" date="2016" name="Nat. Commun.">
        <title>Thousands of microbial genomes shed light on interconnected biogeochemical processes in an aquifer system.</title>
        <authorList>
            <person name="Anantharaman K."/>
            <person name="Brown C.T."/>
            <person name="Hug L.A."/>
            <person name="Sharon I."/>
            <person name="Castelle C.J."/>
            <person name="Probst A.J."/>
            <person name="Thomas B.C."/>
            <person name="Singh A."/>
            <person name="Wilkins M.J."/>
            <person name="Karaoz U."/>
            <person name="Brodie E.L."/>
            <person name="Williams K.H."/>
            <person name="Hubbard S.S."/>
            <person name="Banfield J.F."/>
        </authorList>
    </citation>
    <scope>NUCLEOTIDE SEQUENCE [LARGE SCALE GENOMIC DNA]</scope>
</reference>
<keyword evidence="3" id="KW-1003">Cell membrane</keyword>
<dbReference type="InterPro" id="IPR036412">
    <property type="entry name" value="HAD-like_sf"/>
</dbReference>
<evidence type="ECO:0000256" key="9">
    <source>
        <dbReference type="SAM" id="Phobius"/>
    </source>
</evidence>
<protein>
    <recommendedName>
        <fullName evidence="10">Cation-transporting P-type ATPase N-terminal domain-containing protein</fullName>
    </recommendedName>
</protein>
<dbReference type="SUPFAM" id="SSF81665">
    <property type="entry name" value="Calcium ATPase, transmembrane domain M"/>
    <property type="match status" value="1"/>
</dbReference>
<feature type="transmembrane region" description="Helical" evidence="9">
    <location>
        <begin position="772"/>
        <end position="792"/>
    </location>
</feature>
<dbReference type="GO" id="GO:0005524">
    <property type="term" value="F:ATP binding"/>
    <property type="evidence" value="ECO:0007669"/>
    <property type="project" value="UniProtKB-KW"/>
</dbReference>
<dbReference type="Gene3D" id="3.40.50.1000">
    <property type="entry name" value="HAD superfamily/HAD-like"/>
    <property type="match status" value="3"/>
</dbReference>
<dbReference type="Gene3D" id="1.20.1110.10">
    <property type="entry name" value="Calcium-transporting ATPase, transmembrane domain"/>
    <property type="match status" value="2"/>
</dbReference>
<evidence type="ECO:0000256" key="6">
    <source>
        <dbReference type="ARBA" id="ARBA00022840"/>
    </source>
</evidence>
<dbReference type="Gene3D" id="3.40.1110.10">
    <property type="entry name" value="Calcium-transporting ATPase, cytoplasmic domain N"/>
    <property type="match status" value="2"/>
</dbReference>
<feature type="transmembrane region" description="Helical" evidence="9">
    <location>
        <begin position="733"/>
        <end position="752"/>
    </location>
</feature>
<feature type="non-terminal residue" evidence="11">
    <location>
        <position position="810"/>
    </location>
</feature>
<dbReference type="InterPro" id="IPR004014">
    <property type="entry name" value="ATPase_P-typ_cation-transptr_N"/>
</dbReference>
<sequence length="810" mass="88500">MTPSWHSLSIENVAQLLETNVAQGLTQQEAEQRRKVYGPNTLGEEKSTSAFFLFLSQFKNPLVLVLLSAGIITLLLEKYTDSVVILGAMLINACIGYLQEHKATKALSELKKVLKYKSLVLRNGTEKEIPQEHLVPGDIIFLQEGSKVPADSRVIESWDLKIQEAVLTGEWLASRKHAEPVLAGTPVADRDSMAYMGSIVEEGRGKAMVVATGANTEVGRIGTLLQKTKKEETPYHQKLKHLSSLIGVLVLIAASLIFLGGLATGKDIIEMFTVAVAIAVAAIPEGLPAAMTIVLAIGMQRILAQKGLVRHLASAETLGSTSVIATDKTLTLTEGRMELEEIVPFSRNGKEDVLVTAALANRASIENPSAMPKEWRIIGKPTDIALVRSAMETGISKAALEQEMPLVFKIPFSAQTPYTASFHQTFQGTLQCHVAGLPETVLSLSLLMPEEKERMAQKLEELALKGLRIIACAKKELPKIPSSFPQEVSRLQFLGFIAFKDPLRKGAKEAIQEAQKAGVRIILVTGDHPLTAQAVARELGIPQGDVYARVDPAEKMRIIESWQAKGEVIAMTGDGVNDAPALKKADIGLALGSGTDVAKEAADLILLTDNFSIIPAAIREGRVIIDNIRKIITYLVSGSFTETILIGGSLLAGLPLPVTALQILWINLAEDVLPGAALAFEKPQDDVMKRKPLKRRESLLTGEMKTIMFFASVITDFLLFGLFWWLLQGEYSLSHIQTFIFVGLGLDSLFYVFSMRNLRENIWRYNPLSNPLLIGAVALGFSLLFLAVYTPFLQTLLKTVPLSFLDWILL</sequence>
<dbReference type="NCBIfam" id="TIGR01494">
    <property type="entry name" value="ATPase_P-type"/>
    <property type="match status" value="2"/>
</dbReference>
<evidence type="ECO:0000313" key="12">
    <source>
        <dbReference type="Proteomes" id="UP000176512"/>
    </source>
</evidence>
<dbReference type="PANTHER" id="PTHR43294">
    <property type="entry name" value="SODIUM/POTASSIUM-TRANSPORTING ATPASE SUBUNIT ALPHA"/>
    <property type="match status" value="1"/>
</dbReference>
<comment type="subcellular location">
    <subcellularLocation>
        <location evidence="1">Cell membrane</location>
        <topology evidence="1">Multi-pass membrane protein</topology>
    </subcellularLocation>
</comment>
<dbReference type="SUPFAM" id="SSF81653">
    <property type="entry name" value="Calcium ATPase, transduction domain A"/>
    <property type="match status" value="1"/>
</dbReference>
<feature type="transmembrane region" description="Helical" evidence="9">
    <location>
        <begin position="631"/>
        <end position="654"/>
    </location>
</feature>
<evidence type="ECO:0000256" key="1">
    <source>
        <dbReference type="ARBA" id="ARBA00004651"/>
    </source>
</evidence>
<dbReference type="InterPro" id="IPR008250">
    <property type="entry name" value="ATPase_P-typ_transduc_dom_A_sf"/>
</dbReference>
<proteinExistence type="inferred from homology"/>
<dbReference type="AlphaFoldDB" id="A0A1G1YRZ8"/>
<dbReference type="InterPro" id="IPR023299">
    <property type="entry name" value="ATPase_P-typ_cyto_dom_N"/>
</dbReference>
<dbReference type="Pfam" id="PF00122">
    <property type="entry name" value="E1-E2_ATPase"/>
    <property type="match status" value="1"/>
</dbReference>
<dbReference type="InterPro" id="IPR059000">
    <property type="entry name" value="ATPase_P-type_domA"/>
</dbReference>
<dbReference type="InterPro" id="IPR001757">
    <property type="entry name" value="P_typ_ATPase"/>
</dbReference>
<evidence type="ECO:0000256" key="8">
    <source>
        <dbReference type="ARBA" id="ARBA00023136"/>
    </source>
</evidence>